<gene>
    <name evidence="4" type="ORF">LCOR_09815.1</name>
</gene>
<accession>A0A068SAI2</accession>
<dbReference type="CDD" id="cd04301">
    <property type="entry name" value="NAT_SF"/>
    <property type="match status" value="1"/>
</dbReference>
<dbReference type="OrthoDB" id="47374at2759"/>
<dbReference type="STRING" id="1263082.A0A068SAI2"/>
<dbReference type="FunFam" id="3.40.630.30:FF:000006">
    <property type="entry name" value="Putative n-alpha-acetyltransferase 50"/>
    <property type="match status" value="1"/>
</dbReference>
<proteinExistence type="predicted"/>
<dbReference type="PANTHER" id="PTHR42919:SF8">
    <property type="entry name" value="N-ALPHA-ACETYLTRANSFERASE 50"/>
    <property type="match status" value="1"/>
</dbReference>
<dbReference type="PROSITE" id="PS51186">
    <property type="entry name" value="GNAT"/>
    <property type="match status" value="1"/>
</dbReference>
<comment type="caution">
    <text evidence="4">The sequence shown here is derived from an EMBL/GenBank/DDBJ whole genome shotgun (WGS) entry which is preliminary data.</text>
</comment>
<dbReference type="PANTHER" id="PTHR42919">
    <property type="entry name" value="N-ALPHA-ACETYLTRANSFERASE"/>
    <property type="match status" value="1"/>
</dbReference>
<keyword evidence="1" id="KW-0808">Transferase</keyword>
<dbReference type="SUPFAM" id="SSF55729">
    <property type="entry name" value="Acyl-CoA N-acyltransferases (Nat)"/>
    <property type="match status" value="1"/>
</dbReference>
<evidence type="ECO:0000259" key="3">
    <source>
        <dbReference type="PROSITE" id="PS51186"/>
    </source>
</evidence>
<dbReference type="Gene3D" id="3.40.630.30">
    <property type="match status" value="1"/>
</dbReference>
<evidence type="ECO:0000256" key="1">
    <source>
        <dbReference type="ARBA" id="ARBA00022679"/>
    </source>
</evidence>
<dbReference type="GO" id="GO:0031415">
    <property type="term" value="C:NatA complex"/>
    <property type="evidence" value="ECO:0007669"/>
    <property type="project" value="TreeGrafter"/>
</dbReference>
<evidence type="ECO:0000256" key="2">
    <source>
        <dbReference type="ARBA" id="ARBA00023315"/>
    </source>
</evidence>
<name>A0A068SAI2_9FUNG</name>
<protein>
    <submittedName>
        <fullName evidence="4">N-alpha-acetyltransferase 50</fullName>
    </submittedName>
</protein>
<reference evidence="4" key="1">
    <citation type="submission" date="2013-08" db="EMBL/GenBank/DDBJ databases">
        <title>Gene expansion shapes genome architecture in the human pathogen Lichtheimia corymbifera: an evolutionary genomics analysis in the ancient terrestrial Mucorales (Mucoromycotina).</title>
        <authorList>
            <person name="Schwartze V.U."/>
            <person name="Winter S."/>
            <person name="Shelest E."/>
            <person name="Marcet-Houben M."/>
            <person name="Horn F."/>
            <person name="Wehner S."/>
            <person name="Hoffmann K."/>
            <person name="Riege K."/>
            <person name="Sammeth M."/>
            <person name="Nowrousian M."/>
            <person name="Valiante V."/>
            <person name="Linde J."/>
            <person name="Jacobsen I.D."/>
            <person name="Marz M."/>
            <person name="Brakhage A.A."/>
            <person name="Gabaldon T."/>
            <person name="Bocker S."/>
            <person name="Voigt K."/>
        </authorList>
    </citation>
    <scope>NUCLEOTIDE SEQUENCE [LARGE SCALE GENOMIC DNA]</scope>
    <source>
        <strain evidence="4">FSU 9682</strain>
    </source>
</reference>
<organism evidence="4 5">
    <name type="scientific">Lichtheimia corymbifera JMRC:FSU:9682</name>
    <dbReference type="NCBI Taxonomy" id="1263082"/>
    <lineage>
        <taxon>Eukaryota</taxon>
        <taxon>Fungi</taxon>
        <taxon>Fungi incertae sedis</taxon>
        <taxon>Mucoromycota</taxon>
        <taxon>Mucoromycotina</taxon>
        <taxon>Mucoromycetes</taxon>
        <taxon>Mucorales</taxon>
        <taxon>Lichtheimiaceae</taxon>
        <taxon>Lichtheimia</taxon>
    </lineage>
</organism>
<sequence>MSPQQTDRVALVNVTADNVKMLSKLNAVIFPVQYGTTFYRDVLYVGELAKLAYFGGMCVGAICCRPEMDGTRIYIMTLGVLAPYRHLGTGSQLLTHVLQHASRVPRFTYIYLHVQITNQAALTFYQKHGFHIIGMEKNYYRDIEPRDAYILRRINIPSPSH</sequence>
<dbReference type="AlphaFoldDB" id="A0A068SAI2"/>
<dbReference type="GO" id="GO:0007064">
    <property type="term" value="P:mitotic sister chromatid cohesion"/>
    <property type="evidence" value="ECO:0007669"/>
    <property type="project" value="TreeGrafter"/>
</dbReference>
<feature type="domain" description="N-acetyltransferase" evidence="3">
    <location>
        <begin position="9"/>
        <end position="156"/>
    </location>
</feature>
<evidence type="ECO:0000313" key="5">
    <source>
        <dbReference type="Proteomes" id="UP000027586"/>
    </source>
</evidence>
<dbReference type="InterPro" id="IPR051556">
    <property type="entry name" value="N-term/lysine_N-AcTrnsfr"/>
</dbReference>
<dbReference type="InterPro" id="IPR016181">
    <property type="entry name" value="Acyl_CoA_acyltransferase"/>
</dbReference>
<dbReference type="EMBL" id="CBTN010000063">
    <property type="protein sequence ID" value="CDH58970.1"/>
    <property type="molecule type" value="Genomic_DNA"/>
</dbReference>
<dbReference type="Pfam" id="PF00583">
    <property type="entry name" value="Acetyltransf_1"/>
    <property type="match status" value="1"/>
</dbReference>
<dbReference type="GO" id="GO:0016747">
    <property type="term" value="F:acyltransferase activity, transferring groups other than amino-acyl groups"/>
    <property type="evidence" value="ECO:0007669"/>
    <property type="project" value="InterPro"/>
</dbReference>
<dbReference type="InterPro" id="IPR000182">
    <property type="entry name" value="GNAT_dom"/>
</dbReference>
<dbReference type="VEuPathDB" id="FungiDB:LCOR_09815.1"/>
<keyword evidence="2" id="KW-0012">Acyltransferase</keyword>
<keyword evidence="5" id="KW-1185">Reference proteome</keyword>
<dbReference type="Proteomes" id="UP000027586">
    <property type="component" value="Unassembled WGS sequence"/>
</dbReference>
<evidence type="ECO:0000313" key="4">
    <source>
        <dbReference type="EMBL" id="CDH58970.1"/>
    </source>
</evidence>